<protein>
    <recommendedName>
        <fullName evidence="7">GtrA/DPMS transmembrane domain-containing protein</fullName>
    </recommendedName>
</protein>
<sequence>MWEQITRNRVLRFAAVGAANTGVHCAVYLGLWTLLPFVVAHVIATAVAMICSYVLNCRFTFGVVPAARSFALYPVCGLATLGLSTAAVGVLVAGFGVSPVVAPILGGLLVLPVTFTLSRAALTHRPHGDLLGAGLVGVLVALLAQVPVLVNPAFYFWDDSAAQFLPMWHRLGQRLLAGEWPLALDADLWMGGNLAAESLFGIWNPVNLLDFLLVVGISDLAVAATVIKTQFLVILGVGTYLLCREYGASRAAASVLGTAFPVSGFVLYFQAASWAGGLLGLAWIPWVWWSLRRMGRGKFPVFVPWIFCFLCASAGDPYGVLAMCFVFAGLLIESVIGKTVALHRILGTGVAVALVVPLIFLPLVLTGSVSWRSGLELFNVGRLVPGIGDLINISMPSFVPQILSFGSFRMTVPTTYLAWFVVPLLPWLNWRSAVREWRRCAAPVAVAACYFLLCLGPSNAWLFRWPLRHIAVLHLAVAVLFAVVLSFGVRTSHFRQRTFWTAGALLGCAYLSFAAWPSQSVKHLVSLGAIFLLVSLVLVSRSSQVRAAVLQFGTVLMLVLQIWWFPANRDVATYNFPTDVGELRSQFSGDRGTVAQIAQFERIPGADIESRRPWRHLLFGNMPAVAGVRSLSAYTGIGYRALHERLCLSYNGSTCASAYPRLWVADETGFVLADQLKIDKIVVQRSLTEVSAPPAGWSLSERNADVTVLRRDSPSPWQKGRLSAARGVQPLDDLDKGQAETVRFRRDQGSGGEIFFARLAWPGYEATVDGREVPTAATSAGLLKVNVPPGRAAGVLRISWNPPGAWLGALLAGLGAGLAAFLSLPIRRRLPC</sequence>
<keyword evidence="4 6" id="KW-1133">Transmembrane helix</keyword>
<evidence type="ECO:0000259" key="7">
    <source>
        <dbReference type="Pfam" id="PF04138"/>
    </source>
</evidence>
<evidence type="ECO:0000256" key="3">
    <source>
        <dbReference type="ARBA" id="ARBA00022692"/>
    </source>
</evidence>
<evidence type="ECO:0000256" key="5">
    <source>
        <dbReference type="ARBA" id="ARBA00023136"/>
    </source>
</evidence>
<feature type="transmembrane region" description="Helical" evidence="6">
    <location>
        <begin position="344"/>
        <end position="365"/>
    </location>
</feature>
<feature type="transmembrane region" description="Helical" evidence="6">
    <location>
        <begin position="805"/>
        <end position="826"/>
    </location>
</feature>
<feature type="transmembrane region" description="Helical" evidence="6">
    <location>
        <begin position="440"/>
        <end position="463"/>
    </location>
</feature>
<feature type="transmembrane region" description="Helical" evidence="6">
    <location>
        <begin position="130"/>
        <end position="157"/>
    </location>
</feature>
<proteinExistence type="inferred from homology"/>
<feature type="transmembrane region" description="Helical" evidence="6">
    <location>
        <begin position="410"/>
        <end position="428"/>
    </location>
</feature>
<dbReference type="Pfam" id="PF04138">
    <property type="entry name" value="GtrA_DPMS_TM"/>
    <property type="match status" value="1"/>
</dbReference>
<dbReference type="PANTHER" id="PTHR38459:SF1">
    <property type="entry name" value="PROPHAGE BACTOPRENOL-LINKED GLUCOSE TRANSLOCASE HOMOLOG"/>
    <property type="match status" value="1"/>
</dbReference>
<feature type="transmembrane region" description="Helical" evidence="6">
    <location>
        <begin position="469"/>
        <end position="487"/>
    </location>
</feature>
<name>A0ABN3VEP3_9PSEU</name>
<feature type="transmembrane region" description="Helical" evidence="6">
    <location>
        <begin position="523"/>
        <end position="540"/>
    </location>
</feature>
<accession>A0ABN3VEP3</accession>
<comment type="similarity">
    <text evidence="2">Belongs to the GtrA family.</text>
</comment>
<feature type="transmembrane region" description="Helical" evidence="6">
    <location>
        <begin position="12"/>
        <end position="31"/>
    </location>
</feature>
<feature type="transmembrane region" description="Helical" evidence="6">
    <location>
        <begin position="499"/>
        <end position="517"/>
    </location>
</feature>
<feature type="transmembrane region" description="Helical" evidence="6">
    <location>
        <begin position="547"/>
        <end position="565"/>
    </location>
</feature>
<evidence type="ECO:0000313" key="9">
    <source>
        <dbReference type="Proteomes" id="UP001500979"/>
    </source>
</evidence>
<feature type="transmembrane region" description="Helical" evidence="6">
    <location>
        <begin position="100"/>
        <end position="118"/>
    </location>
</feature>
<feature type="transmembrane region" description="Helical" evidence="6">
    <location>
        <begin position="220"/>
        <end position="243"/>
    </location>
</feature>
<evidence type="ECO:0000256" key="1">
    <source>
        <dbReference type="ARBA" id="ARBA00004141"/>
    </source>
</evidence>
<keyword evidence="9" id="KW-1185">Reference proteome</keyword>
<organism evidence="8 9">
    <name type="scientific">Saccharopolyspora taberi</name>
    <dbReference type="NCBI Taxonomy" id="60895"/>
    <lineage>
        <taxon>Bacteria</taxon>
        <taxon>Bacillati</taxon>
        <taxon>Actinomycetota</taxon>
        <taxon>Actinomycetes</taxon>
        <taxon>Pseudonocardiales</taxon>
        <taxon>Pseudonocardiaceae</taxon>
        <taxon>Saccharopolyspora</taxon>
    </lineage>
</organism>
<evidence type="ECO:0000256" key="6">
    <source>
        <dbReference type="SAM" id="Phobius"/>
    </source>
</evidence>
<dbReference type="Proteomes" id="UP001500979">
    <property type="component" value="Unassembled WGS sequence"/>
</dbReference>
<keyword evidence="5 6" id="KW-0472">Membrane</keyword>
<feature type="domain" description="GtrA/DPMS transmembrane" evidence="7">
    <location>
        <begin position="12"/>
        <end position="120"/>
    </location>
</feature>
<evidence type="ECO:0000313" key="8">
    <source>
        <dbReference type="EMBL" id="GAA2789206.1"/>
    </source>
</evidence>
<comment type="subcellular location">
    <subcellularLocation>
        <location evidence="1">Membrane</location>
        <topology evidence="1">Multi-pass membrane protein</topology>
    </subcellularLocation>
</comment>
<gene>
    <name evidence="8" type="ORF">GCM10010470_24810</name>
</gene>
<reference evidence="8 9" key="1">
    <citation type="journal article" date="2019" name="Int. J. Syst. Evol. Microbiol.">
        <title>The Global Catalogue of Microorganisms (GCM) 10K type strain sequencing project: providing services to taxonomists for standard genome sequencing and annotation.</title>
        <authorList>
            <consortium name="The Broad Institute Genomics Platform"/>
            <consortium name="The Broad Institute Genome Sequencing Center for Infectious Disease"/>
            <person name="Wu L."/>
            <person name="Ma J."/>
        </authorList>
    </citation>
    <scope>NUCLEOTIDE SEQUENCE [LARGE SCALE GENOMIC DNA]</scope>
    <source>
        <strain evidence="8 9">JCM 9383</strain>
    </source>
</reference>
<dbReference type="RefSeq" id="WP_344679735.1">
    <property type="nucleotide sequence ID" value="NZ_BAAAUX010000011.1"/>
</dbReference>
<dbReference type="InterPro" id="IPR051401">
    <property type="entry name" value="GtrA_CellWall_Glycosyl"/>
</dbReference>
<feature type="transmembrane region" description="Helical" evidence="6">
    <location>
        <begin position="304"/>
        <end position="332"/>
    </location>
</feature>
<dbReference type="EMBL" id="BAAAUX010000011">
    <property type="protein sequence ID" value="GAA2789206.1"/>
    <property type="molecule type" value="Genomic_DNA"/>
</dbReference>
<dbReference type="PANTHER" id="PTHR38459">
    <property type="entry name" value="PROPHAGE BACTOPRENOL-LINKED GLUCOSE TRANSLOCASE HOMOLOG"/>
    <property type="match status" value="1"/>
</dbReference>
<evidence type="ECO:0000256" key="4">
    <source>
        <dbReference type="ARBA" id="ARBA00022989"/>
    </source>
</evidence>
<feature type="transmembrane region" description="Helical" evidence="6">
    <location>
        <begin position="71"/>
        <end position="94"/>
    </location>
</feature>
<evidence type="ECO:0000256" key="2">
    <source>
        <dbReference type="ARBA" id="ARBA00009399"/>
    </source>
</evidence>
<dbReference type="InterPro" id="IPR007267">
    <property type="entry name" value="GtrA_DPMS_TM"/>
</dbReference>
<keyword evidence="3 6" id="KW-0812">Transmembrane</keyword>
<comment type="caution">
    <text evidence="8">The sequence shown here is derived from an EMBL/GenBank/DDBJ whole genome shotgun (WGS) entry which is preliminary data.</text>
</comment>
<feature type="transmembrane region" description="Helical" evidence="6">
    <location>
        <begin position="37"/>
        <end position="59"/>
    </location>
</feature>
<feature type="transmembrane region" description="Helical" evidence="6">
    <location>
        <begin position="255"/>
        <end position="284"/>
    </location>
</feature>